<reference evidence="1 2" key="1">
    <citation type="submission" date="2014-11" db="EMBL/GenBank/DDBJ databases">
        <title>Draft Genome Sequences of Paenibacillus polymyxa NRRL B-30509 and Paenibacillus terrae NRRL B-30644, Strains from a Poultry Environment that Produce Tridecaptin A and Paenicidins.</title>
        <authorList>
            <person name="van Belkum M.J."/>
            <person name="Lohans C.T."/>
            <person name="Vederas J.C."/>
        </authorList>
    </citation>
    <scope>NUCLEOTIDE SEQUENCE [LARGE SCALE GENOMIC DNA]</scope>
    <source>
        <strain evidence="1 2">NRRL B-30644</strain>
    </source>
</reference>
<organism evidence="1 2">
    <name type="scientific">Paenibacillus terrae</name>
    <dbReference type="NCBI Taxonomy" id="159743"/>
    <lineage>
        <taxon>Bacteria</taxon>
        <taxon>Bacillati</taxon>
        <taxon>Bacillota</taxon>
        <taxon>Bacilli</taxon>
        <taxon>Bacillales</taxon>
        <taxon>Paenibacillaceae</taxon>
        <taxon>Paenibacillus</taxon>
    </lineage>
</organism>
<dbReference type="EMBL" id="JTHP01000071">
    <property type="protein sequence ID" value="KJD43019.1"/>
    <property type="molecule type" value="Genomic_DNA"/>
</dbReference>
<evidence type="ECO:0000313" key="1">
    <source>
        <dbReference type="EMBL" id="KJD43019.1"/>
    </source>
</evidence>
<gene>
    <name evidence="1" type="ORF">QD47_24975</name>
</gene>
<evidence type="ECO:0000313" key="2">
    <source>
        <dbReference type="Proteomes" id="UP000032534"/>
    </source>
</evidence>
<sequence length="351" mass="39251">MDTIMNDHLQQITLSFKNEATKSGWSALAGIEFLAAHIHTDRVYKVKGGVCPESPPTIWTLQIRLAGGTFTLSRGEFYDAGLGGWEESPWGVNGRYEYGNGGDYITESLYGYILASSSINQDIKNKVQSEGETIWGDQFNDPFQSIAKAIELHELITHTVQLTTENNNLSDTLYGNSITFSSVDESSNLVLQLASGDVLTVPRGYTLTPGESKDKETGVIQIEYCTEDIEGSLEEYLMAIFENTNISVETIRAYKPVLAKKIYGLLDLDLTLSDLNGFKRTAFLTNQTDLMNYNQQPFQILRALNKEEVDLIVAPMFEVEFCDGFKTAAYIDEVYTDSVHDIIKSENLFRD</sequence>
<proteinExistence type="predicted"/>
<protein>
    <submittedName>
        <fullName evidence="1">Uncharacterized protein</fullName>
    </submittedName>
</protein>
<keyword evidence="2" id="KW-1185">Reference proteome</keyword>
<dbReference type="Proteomes" id="UP000032534">
    <property type="component" value="Unassembled WGS sequence"/>
</dbReference>
<comment type="caution">
    <text evidence="1">The sequence shown here is derived from an EMBL/GenBank/DDBJ whole genome shotgun (WGS) entry which is preliminary data.</text>
</comment>
<dbReference type="RefSeq" id="WP_044648653.1">
    <property type="nucleotide sequence ID" value="NZ_JTHP01000071.1"/>
</dbReference>
<accession>A0A0D7WVK0</accession>
<name>A0A0D7WVK0_9BACL</name>
<dbReference type="PATRIC" id="fig|159743.3.peg.5530"/>
<dbReference type="AlphaFoldDB" id="A0A0D7WVK0"/>